<dbReference type="SUPFAM" id="SSF46955">
    <property type="entry name" value="Putative DNA-binding domain"/>
    <property type="match status" value="1"/>
</dbReference>
<dbReference type="InterPro" id="IPR009061">
    <property type="entry name" value="DNA-bd_dom_put_sf"/>
</dbReference>
<evidence type="ECO:0000313" key="2">
    <source>
        <dbReference type="EMBL" id="MBL3688947.1"/>
    </source>
</evidence>
<reference evidence="2 3" key="1">
    <citation type="submission" date="2018-09" db="EMBL/GenBank/DDBJ databases">
        <title>Comparative genomics of Leucobacter spp.</title>
        <authorList>
            <person name="Reis A.C."/>
            <person name="Kolvenbach B.A."/>
            <person name="Corvini P.F.X."/>
            <person name="Nunes O.C."/>
        </authorList>
    </citation>
    <scope>NUCLEOTIDE SEQUENCE [LARGE SCALE GENOMIC DNA]</scope>
    <source>
        <strain evidence="2 3">L-1</strain>
    </source>
</reference>
<dbReference type="Gene3D" id="1.10.238.160">
    <property type="match status" value="1"/>
</dbReference>
<proteinExistence type="predicted"/>
<dbReference type="Proteomes" id="UP001646141">
    <property type="component" value="Unassembled WGS sequence"/>
</dbReference>
<dbReference type="RefSeq" id="WP_202381512.1">
    <property type="nucleotide sequence ID" value="NZ_QYAD01000001.1"/>
</dbReference>
<sequence>MNAAGLAEQFGTSASSIYRKRSLGEPLPPAIKIGRGTVRWRQADIDAWLEQQREDS</sequence>
<dbReference type="Pfam" id="PF12728">
    <property type="entry name" value="HTH_17"/>
    <property type="match status" value="1"/>
</dbReference>
<keyword evidence="3" id="KW-1185">Reference proteome</keyword>
<dbReference type="InterPro" id="IPR041657">
    <property type="entry name" value="HTH_17"/>
</dbReference>
<evidence type="ECO:0000259" key="1">
    <source>
        <dbReference type="Pfam" id="PF12728"/>
    </source>
</evidence>
<comment type="caution">
    <text evidence="2">The sequence shown here is derived from an EMBL/GenBank/DDBJ whole genome shotgun (WGS) entry which is preliminary data.</text>
</comment>
<protein>
    <submittedName>
        <fullName evidence="2">Helix-turn-helix domain-containing protein</fullName>
    </submittedName>
</protein>
<evidence type="ECO:0000313" key="3">
    <source>
        <dbReference type="Proteomes" id="UP001646141"/>
    </source>
</evidence>
<accession>A0ABS1SL93</accession>
<dbReference type="EMBL" id="QYAD01000001">
    <property type="protein sequence ID" value="MBL3688947.1"/>
    <property type="molecule type" value="Genomic_DNA"/>
</dbReference>
<name>A0ABS1SL93_9MICO</name>
<organism evidence="2 3">
    <name type="scientific">Leucobacter chromiireducens subsp. chromiireducens</name>
    <dbReference type="NCBI Taxonomy" id="660067"/>
    <lineage>
        <taxon>Bacteria</taxon>
        <taxon>Bacillati</taxon>
        <taxon>Actinomycetota</taxon>
        <taxon>Actinomycetes</taxon>
        <taxon>Micrococcales</taxon>
        <taxon>Microbacteriaceae</taxon>
        <taxon>Leucobacter</taxon>
    </lineage>
</organism>
<gene>
    <name evidence="2" type="ORF">D3226_03115</name>
</gene>
<feature type="domain" description="Helix-turn-helix" evidence="1">
    <location>
        <begin position="6"/>
        <end position="53"/>
    </location>
</feature>